<dbReference type="Proteomes" id="UP001499854">
    <property type="component" value="Unassembled WGS sequence"/>
</dbReference>
<name>A0ABP5CU83_9ACTN</name>
<dbReference type="EMBL" id="BAAAQM010000014">
    <property type="protein sequence ID" value="GAA1968941.1"/>
    <property type="molecule type" value="Genomic_DNA"/>
</dbReference>
<proteinExistence type="predicted"/>
<dbReference type="PROSITE" id="PS51257">
    <property type="entry name" value="PROKAR_LIPOPROTEIN"/>
    <property type="match status" value="1"/>
</dbReference>
<organism evidence="2 3">
    <name type="scientific">Catenulispora subtropica</name>
    <dbReference type="NCBI Taxonomy" id="450798"/>
    <lineage>
        <taxon>Bacteria</taxon>
        <taxon>Bacillati</taxon>
        <taxon>Actinomycetota</taxon>
        <taxon>Actinomycetes</taxon>
        <taxon>Catenulisporales</taxon>
        <taxon>Catenulisporaceae</taxon>
        <taxon>Catenulispora</taxon>
    </lineage>
</organism>
<sequence length="450" mass="47525">MRTSTNVYRAGVIAAAVAVSAASLSACGSASKPGSSSSTSASGAAAAAPAGIADKGSKEFTYWSMWQQNEPQAKVIKKAADDFTAATGIKVNIQWQGRDVITKLTPTLKTGAAADLVDQSVNALGALVAKDATSDLSGVYATKVTGEDKTVGEVIPASYKTFLNDKNGKPFIAPYEVSSEGLWFDASKFPDLAANPPKTWDDLIALFDKAKSQGMAPVALPGDDKYWTLLTLQRTLGTDGLKKLAGDKTGAAWDDPKVLAAAQKVQDLRTKGYFIQGYESSKSIDEEGNFAKGKAAFYLSGTWVPSEAAPNTTPGFKFDSIQLPALDAGNTDTGINFFGFAVPKTASHSDAAEKFIAFFMKKEELAGISTQAVNLTPRADIDPPAQLASISKALGGTVYADQAHLSVDYADWTNKMFNPEMIRLVTGQDDAAKFVANGKQGTIDYWKSAS</sequence>
<dbReference type="PANTHER" id="PTHR43649:SF12">
    <property type="entry name" value="DIACETYLCHITOBIOSE BINDING PROTEIN DASA"/>
    <property type="match status" value="1"/>
</dbReference>
<comment type="caution">
    <text evidence="2">The sequence shown here is derived from an EMBL/GenBank/DDBJ whole genome shotgun (WGS) entry which is preliminary data.</text>
</comment>
<evidence type="ECO:0000313" key="2">
    <source>
        <dbReference type="EMBL" id="GAA1968941.1"/>
    </source>
</evidence>
<evidence type="ECO:0000313" key="3">
    <source>
        <dbReference type="Proteomes" id="UP001499854"/>
    </source>
</evidence>
<gene>
    <name evidence="2" type="ORF">GCM10009838_29430</name>
</gene>
<feature type="chain" id="PRO_5046067993" description="Extracellular solute-binding protein family 1" evidence="1">
    <location>
        <begin position="22"/>
        <end position="450"/>
    </location>
</feature>
<keyword evidence="3" id="KW-1185">Reference proteome</keyword>
<evidence type="ECO:0000256" key="1">
    <source>
        <dbReference type="SAM" id="SignalP"/>
    </source>
</evidence>
<dbReference type="Gene3D" id="3.40.190.10">
    <property type="entry name" value="Periplasmic binding protein-like II"/>
    <property type="match status" value="1"/>
</dbReference>
<dbReference type="RefSeq" id="WP_344657562.1">
    <property type="nucleotide sequence ID" value="NZ_BAAAQM010000014.1"/>
</dbReference>
<accession>A0ABP5CU83</accession>
<reference evidence="3" key="1">
    <citation type="journal article" date="2019" name="Int. J. Syst. Evol. Microbiol.">
        <title>The Global Catalogue of Microorganisms (GCM) 10K type strain sequencing project: providing services to taxonomists for standard genome sequencing and annotation.</title>
        <authorList>
            <consortium name="The Broad Institute Genomics Platform"/>
            <consortium name="The Broad Institute Genome Sequencing Center for Infectious Disease"/>
            <person name="Wu L."/>
            <person name="Ma J."/>
        </authorList>
    </citation>
    <scope>NUCLEOTIDE SEQUENCE [LARGE SCALE GENOMIC DNA]</scope>
    <source>
        <strain evidence="3">JCM 16013</strain>
    </source>
</reference>
<protein>
    <recommendedName>
        <fullName evidence="4">Extracellular solute-binding protein family 1</fullName>
    </recommendedName>
</protein>
<evidence type="ECO:0008006" key="4">
    <source>
        <dbReference type="Google" id="ProtNLM"/>
    </source>
</evidence>
<keyword evidence="1" id="KW-0732">Signal</keyword>
<dbReference type="InterPro" id="IPR050490">
    <property type="entry name" value="Bact_solute-bd_prot1"/>
</dbReference>
<dbReference type="PANTHER" id="PTHR43649">
    <property type="entry name" value="ARABINOSE-BINDING PROTEIN-RELATED"/>
    <property type="match status" value="1"/>
</dbReference>
<feature type="signal peptide" evidence="1">
    <location>
        <begin position="1"/>
        <end position="21"/>
    </location>
</feature>
<dbReference type="SUPFAM" id="SSF53850">
    <property type="entry name" value="Periplasmic binding protein-like II"/>
    <property type="match status" value="1"/>
</dbReference>